<evidence type="ECO:0000313" key="2">
    <source>
        <dbReference type="Proteomes" id="UP000294588"/>
    </source>
</evidence>
<dbReference type="Proteomes" id="UP000294588">
    <property type="component" value="Unassembled WGS sequence"/>
</dbReference>
<accession>A0AC61QJD9</accession>
<comment type="caution">
    <text evidence="1">The sequence shown here is derived from an EMBL/GenBank/DDBJ whole genome shotgun (WGS) entry which is preliminary data.</text>
</comment>
<organism evidence="1 2">
    <name type="scientific">Candidatus Syntrophosphaera thermopropionivorans</name>
    <dbReference type="NCBI Taxonomy" id="2593015"/>
    <lineage>
        <taxon>Bacteria</taxon>
        <taxon>Pseudomonadati</taxon>
        <taxon>Candidatus Cloacimonadota</taxon>
        <taxon>Candidatus Cloacimonadia</taxon>
        <taxon>Candidatus Cloacimonadales</taxon>
        <taxon>Candidatus Cloacimonadaceae</taxon>
        <taxon>Candidatus Syntrophosphaera</taxon>
    </lineage>
</organism>
<protein>
    <submittedName>
        <fullName evidence="1">DUF721 domain-containing protein</fullName>
    </submittedName>
</protein>
<name>A0AC61QJD9_9BACT</name>
<reference evidence="1" key="1">
    <citation type="submission" date="2019-03" db="EMBL/GenBank/DDBJ databases">
        <title>Candidatus Syntrophosphaera thermopropionivorans: a novel player in syntrophic propionate oxidation during anaerobic digestion.</title>
        <authorList>
            <person name="Dyksma S."/>
        </authorList>
    </citation>
    <scope>NUCLEOTIDE SEQUENCE</scope>
    <source>
        <strain evidence="1">W5</strain>
    </source>
</reference>
<gene>
    <name evidence="1" type="ORF">E0946_03920</name>
</gene>
<sequence length="95" mass="11072">MAFTSLSNIKKEVIDRIAGEKYKSFVNLYQHWKDIVGPLLAARSHPFHLKDSILYVAVENNSWLQELVLRKMDILKQLNDKTGEEIKDIIFLIKT</sequence>
<keyword evidence="2" id="KW-1185">Reference proteome</keyword>
<evidence type="ECO:0000313" key="1">
    <source>
        <dbReference type="EMBL" id="TDF73172.1"/>
    </source>
</evidence>
<proteinExistence type="predicted"/>
<dbReference type="EMBL" id="SMOG01000008">
    <property type="protein sequence ID" value="TDF73172.1"/>
    <property type="molecule type" value="Genomic_DNA"/>
</dbReference>